<protein>
    <submittedName>
        <fullName evidence="1">Uncharacterized protein</fullName>
    </submittedName>
</protein>
<name>A0A2U8WC38_9HYPH</name>
<keyword evidence="2" id="KW-1185">Reference proteome</keyword>
<sequence>MTPIKRLARFLTDEVHGEFHITLEAEGAETFQVIATEQQIAGLIEKLDDLLGDDADEDEVTEHKEMGDE</sequence>
<gene>
    <name evidence="1" type="ORF">DK389_23110</name>
</gene>
<dbReference type="AlphaFoldDB" id="A0A2U8WC38"/>
<dbReference type="KEGG" id="mets:DK389_23110"/>
<accession>A0A2U8WC38</accession>
<dbReference type="EMBL" id="CP029550">
    <property type="protein sequence ID" value="AWN42862.1"/>
    <property type="molecule type" value="Genomic_DNA"/>
</dbReference>
<proteinExistence type="predicted"/>
<dbReference type="Proteomes" id="UP000245926">
    <property type="component" value="Chromosome"/>
</dbReference>
<organism evidence="1 2">
    <name type="scientific">Methylobacterium durans</name>
    <dbReference type="NCBI Taxonomy" id="2202825"/>
    <lineage>
        <taxon>Bacteria</taxon>
        <taxon>Pseudomonadati</taxon>
        <taxon>Pseudomonadota</taxon>
        <taxon>Alphaproteobacteria</taxon>
        <taxon>Hyphomicrobiales</taxon>
        <taxon>Methylobacteriaceae</taxon>
        <taxon>Methylobacterium</taxon>
    </lineage>
</organism>
<dbReference type="OrthoDB" id="8000480at2"/>
<evidence type="ECO:0000313" key="1">
    <source>
        <dbReference type="EMBL" id="AWN42862.1"/>
    </source>
</evidence>
<evidence type="ECO:0000313" key="2">
    <source>
        <dbReference type="Proteomes" id="UP000245926"/>
    </source>
</evidence>
<reference evidence="2" key="1">
    <citation type="submission" date="2018-05" db="EMBL/GenBank/DDBJ databases">
        <title>Complete Genome Sequence of Methylobacterium sp. 17SD2-17.</title>
        <authorList>
            <person name="Srinivasan S."/>
        </authorList>
    </citation>
    <scope>NUCLEOTIDE SEQUENCE [LARGE SCALE GENOMIC DNA]</scope>
    <source>
        <strain evidence="2">17SD2-17</strain>
    </source>
</reference>